<evidence type="ECO:0000313" key="5">
    <source>
        <dbReference type="Proteomes" id="UP000008782"/>
    </source>
</evidence>
<dbReference type="InterPro" id="IPR036638">
    <property type="entry name" value="HLH_DNA-bd_sf"/>
</dbReference>
<dbReference type="STRING" id="645133.E3QCP3"/>
<dbReference type="CDD" id="cd11395">
    <property type="entry name" value="bHLHzip_SREBP_like"/>
    <property type="match status" value="1"/>
</dbReference>
<feature type="compositionally biased region" description="Basic and acidic residues" evidence="2">
    <location>
        <begin position="403"/>
        <end position="421"/>
    </location>
</feature>
<feature type="domain" description="BHLH" evidence="3">
    <location>
        <begin position="409"/>
        <end position="482"/>
    </location>
</feature>
<organism evidence="5">
    <name type="scientific">Colletotrichum graminicola (strain M1.001 / M2 / FGSC 10212)</name>
    <name type="common">Maize anthracnose fungus</name>
    <name type="synonym">Glomerella graminicola</name>
    <dbReference type="NCBI Taxonomy" id="645133"/>
    <lineage>
        <taxon>Eukaryota</taxon>
        <taxon>Fungi</taxon>
        <taxon>Dikarya</taxon>
        <taxon>Ascomycota</taxon>
        <taxon>Pezizomycotina</taxon>
        <taxon>Sordariomycetes</taxon>
        <taxon>Hypocreomycetidae</taxon>
        <taxon>Glomerellales</taxon>
        <taxon>Glomerellaceae</taxon>
        <taxon>Colletotrichum</taxon>
        <taxon>Colletotrichum graminicola species complex</taxon>
    </lineage>
</organism>
<feature type="compositionally biased region" description="Low complexity" evidence="2">
    <location>
        <begin position="106"/>
        <end position="123"/>
    </location>
</feature>
<keyword evidence="1" id="KW-0175">Coiled coil</keyword>
<dbReference type="EMBL" id="GG697341">
    <property type="protein sequence ID" value="EFQ28631.1"/>
    <property type="molecule type" value="Genomic_DNA"/>
</dbReference>
<name>E3QCP3_COLGM</name>
<keyword evidence="5" id="KW-1185">Reference proteome</keyword>
<evidence type="ECO:0000256" key="2">
    <source>
        <dbReference type="SAM" id="MobiDB-lite"/>
    </source>
</evidence>
<dbReference type="Gene3D" id="4.10.280.10">
    <property type="entry name" value="Helix-loop-helix DNA-binding domain"/>
    <property type="match status" value="1"/>
</dbReference>
<dbReference type="AlphaFoldDB" id="E3QCP3"/>
<feature type="region of interest" description="Disordered" evidence="2">
    <location>
        <begin position="1"/>
        <end position="49"/>
    </location>
</feature>
<feature type="compositionally biased region" description="Polar residues" evidence="2">
    <location>
        <begin position="220"/>
        <end position="231"/>
    </location>
</feature>
<dbReference type="RefSeq" id="XP_008092651.1">
    <property type="nucleotide sequence ID" value="XM_008094460.1"/>
</dbReference>
<dbReference type="SUPFAM" id="SSF47459">
    <property type="entry name" value="HLH, helix-loop-helix DNA-binding domain"/>
    <property type="match status" value="1"/>
</dbReference>
<dbReference type="Pfam" id="PF00010">
    <property type="entry name" value="HLH"/>
    <property type="match status" value="1"/>
</dbReference>
<protein>
    <submittedName>
        <fullName evidence="4">Helix-loop-helix DNA-binding domain-containing protein</fullName>
    </submittedName>
</protein>
<feature type="compositionally biased region" description="Pro residues" evidence="2">
    <location>
        <begin position="1"/>
        <end position="12"/>
    </location>
</feature>
<dbReference type="InterPro" id="IPR011598">
    <property type="entry name" value="bHLH_dom"/>
</dbReference>
<dbReference type="SMART" id="SM00353">
    <property type="entry name" value="HLH"/>
    <property type="match status" value="1"/>
</dbReference>
<feature type="compositionally biased region" description="Acidic residues" evidence="2">
    <location>
        <begin position="332"/>
        <end position="341"/>
    </location>
</feature>
<dbReference type="GO" id="GO:0046983">
    <property type="term" value="F:protein dimerization activity"/>
    <property type="evidence" value="ECO:0007669"/>
    <property type="project" value="InterPro"/>
</dbReference>
<feature type="compositionally biased region" description="Low complexity" evidence="2">
    <location>
        <begin position="141"/>
        <end position="165"/>
    </location>
</feature>
<feature type="coiled-coil region" evidence="1">
    <location>
        <begin position="472"/>
        <end position="506"/>
    </location>
</feature>
<feature type="region of interest" description="Disordered" evidence="2">
    <location>
        <begin position="92"/>
        <end position="123"/>
    </location>
</feature>
<evidence type="ECO:0000256" key="1">
    <source>
        <dbReference type="SAM" id="Coils"/>
    </source>
</evidence>
<dbReference type="GO" id="GO:0003677">
    <property type="term" value="F:DNA binding"/>
    <property type="evidence" value="ECO:0007669"/>
    <property type="project" value="UniProtKB-KW"/>
</dbReference>
<dbReference type="eggNOG" id="KOG2588">
    <property type="taxonomic scope" value="Eukaryota"/>
</dbReference>
<accession>E3QCP3</accession>
<feature type="compositionally biased region" description="Basic and acidic residues" evidence="2">
    <location>
        <begin position="272"/>
        <end position="284"/>
    </location>
</feature>
<evidence type="ECO:0000313" key="4">
    <source>
        <dbReference type="EMBL" id="EFQ28631.1"/>
    </source>
</evidence>
<feature type="compositionally biased region" description="Low complexity" evidence="2">
    <location>
        <begin position="361"/>
        <end position="381"/>
    </location>
</feature>
<dbReference type="HOGENOM" id="CLU_458550_0_0_1"/>
<feature type="region of interest" description="Disordered" evidence="2">
    <location>
        <begin position="139"/>
        <end position="185"/>
    </location>
</feature>
<feature type="region of interest" description="Disordered" evidence="2">
    <location>
        <begin position="436"/>
        <end position="468"/>
    </location>
</feature>
<dbReference type="Proteomes" id="UP000008782">
    <property type="component" value="Unassembled WGS sequence"/>
</dbReference>
<dbReference type="PROSITE" id="PS50888">
    <property type="entry name" value="BHLH"/>
    <property type="match status" value="1"/>
</dbReference>
<dbReference type="GeneID" id="24409140"/>
<sequence>MMASTPMPPHFPPDIFGGTLDFGDRPHHATRPGNQPTLLSLDHNRPNAFDEPTRATVARVQSRQVSDLQHQLPQHELHHSALGLGLTHADYAHQHQSGPGATSLADQQSSPPLLRPQDQQQQPDAWLPREYGVVPVYHGSQQQQQQQHADATSSPPSFSATAAASVNPSATIPAAGGPGDDSSDSIGIGRHLYDFVFAAPPQGEPLFLGQEYADITPLSSAANRQPPTTNLGLHPSPWRPGVHDSSSVTLTPSIAAVAAAELNHDARKHGKGSMETDSDVRDPSRDDEESAVPKAWGRGAAGTRKAHKTLPGARRQERKGKRRAEGGHDHNDENDDDDDDDGRGGPANPADRTGVSGRSIKSASAVSSAGSSAGSSGKAAVPAPPRLRSASRTSKNQSQKQTETPEERRTRATHNLVEKQYRNRLNAQFEGLLHALPEQVRGSAGAGAGNGDESDPSQQADQERRVSKAEVLDMARRHIKSLEQEREALHRERGELLRSLETLEKEAVMGETSASSWSNA</sequence>
<feature type="region of interest" description="Disordered" evidence="2">
    <location>
        <begin position="265"/>
        <end position="422"/>
    </location>
</feature>
<gene>
    <name evidence="4" type="ORF">GLRG_03775</name>
</gene>
<proteinExistence type="predicted"/>
<feature type="region of interest" description="Disordered" evidence="2">
    <location>
        <begin position="220"/>
        <end position="247"/>
    </location>
</feature>
<reference evidence="5" key="1">
    <citation type="journal article" date="2012" name="Nat. Genet.">
        <title>Lifestyle transitions in plant pathogenic Colletotrichum fungi deciphered by genome and transcriptome analyses.</title>
        <authorList>
            <person name="O'Connell R.J."/>
            <person name="Thon M.R."/>
            <person name="Hacquard S."/>
            <person name="Amyotte S.G."/>
            <person name="Kleemann J."/>
            <person name="Torres M.F."/>
            <person name="Damm U."/>
            <person name="Buiate E.A."/>
            <person name="Epstein L."/>
            <person name="Alkan N."/>
            <person name="Altmueller J."/>
            <person name="Alvarado-Balderrama L."/>
            <person name="Bauser C.A."/>
            <person name="Becker C."/>
            <person name="Birren B.W."/>
            <person name="Chen Z."/>
            <person name="Choi J."/>
            <person name="Crouch J.A."/>
            <person name="Duvick J.P."/>
            <person name="Farman M.A."/>
            <person name="Gan P."/>
            <person name="Heiman D."/>
            <person name="Henrissat B."/>
            <person name="Howard R.J."/>
            <person name="Kabbage M."/>
            <person name="Koch C."/>
            <person name="Kracher B."/>
            <person name="Kubo Y."/>
            <person name="Law A.D."/>
            <person name="Lebrun M.-H."/>
            <person name="Lee Y.-H."/>
            <person name="Miyara I."/>
            <person name="Moore N."/>
            <person name="Neumann U."/>
            <person name="Nordstroem K."/>
            <person name="Panaccione D.G."/>
            <person name="Panstruga R."/>
            <person name="Place M."/>
            <person name="Proctor R.H."/>
            <person name="Prusky D."/>
            <person name="Rech G."/>
            <person name="Reinhardt R."/>
            <person name="Rollins J.A."/>
            <person name="Rounsley S."/>
            <person name="Schardl C.L."/>
            <person name="Schwartz D.C."/>
            <person name="Shenoy N."/>
            <person name="Shirasu K."/>
            <person name="Sikhakolli U.R."/>
            <person name="Stueber K."/>
            <person name="Sukno S.A."/>
            <person name="Sweigard J.A."/>
            <person name="Takano Y."/>
            <person name="Takahara H."/>
            <person name="Trail F."/>
            <person name="van der Does H.C."/>
            <person name="Voll L.M."/>
            <person name="Will I."/>
            <person name="Young S."/>
            <person name="Zeng Q."/>
            <person name="Zhang J."/>
            <person name="Zhou S."/>
            <person name="Dickman M.B."/>
            <person name="Schulze-Lefert P."/>
            <person name="Ver Loren van Themaat E."/>
            <person name="Ma L.-J."/>
            <person name="Vaillancourt L.J."/>
        </authorList>
    </citation>
    <scope>NUCLEOTIDE SEQUENCE [LARGE SCALE GENOMIC DNA]</scope>
    <source>
        <strain evidence="5">M1.001 / M2 / FGSC 10212</strain>
    </source>
</reference>
<keyword evidence="4" id="KW-0238">DNA-binding</keyword>
<feature type="compositionally biased region" description="Polar residues" evidence="2">
    <location>
        <begin position="390"/>
        <end position="401"/>
    </location>
</feature>
<dbReference type="OrthoDB" id="3542681at2759"/>
<evidence type="ECO:0000259" key="3">
    <source>
        <dbReference type="PROSITE" id="PS50888"/>
    </source>
</evidence>
<dbReference type="VEuPathDB" id="FungiDB:GLRG_03775"/>